<dbReference type="OrthoDB" id="3946750at2759"/>
<feature type="compositionally biased region" description="Polar residues" evidence="1">
    <location>
        <begin position="672"/>
        <end position="688"/>
    </location>
</feature>
<organism evidence="2 3">
    <name type="scientific">Aspergillus saccharolyticus JOP 1030-1</name>
    <dbReference type="NCBI Taxonomy" id="1450539"/>
    <lineage>
        <taxon>Eukaryota</taxon>
        <taxon>Fungi</taxon>
        <taxon>Dikarya</taxon>
        <taxon>Ascomycota</taxon>
        <taxon>Pezizomycotina</taxon>
        <taxon>Eurotiomycetes</taxon>
        <taxon>Eurotiomycetidae</taxon>
        <taxon>Eurotiales</taxon>
        <taxon>Aspergillaceae</taxon>
        <taxon>Aspergillus</taxon>
        <taxon>Aspergillus subgen. Circumdati</taxon>
    </lineage>
</organism>
<feature type="region of interest" description="Disordered" evidence="1">
    <location>
        <begin position="507"/>
        <end position="553"/>
    </location>
</feature>
<feature type="region of interest" description="Disordered" evidence="1">
    <location>
        <begin position="177"/>
        <end position="214"/>
    </location>
</feature>
<dbReference type="Proteomes" id="UP000248349">
    <property type="component" value="Unassembled WGS sequence"/>
</dbReference>
<dbReference type="EMBL" id="KZ821225">
    <property type="protein sequence ID" value="PYH47207.1"/>
    <property type="molecule type" value="Genomic_DNA"/>
</dbReference>
<dbReference type="AlphaFoldDB" id="A0A318ZK32"/>
<evidence type="ECO:0000313" key="3">
    <source>
        <dbReference type="Proteomes" id="UP000248349"/>
    </source>
</evidence>
<dbReference type="GeneID" id="37072421"/>
<reference evidence="2 3" key="1">
    <citation type="submission" date="2016-12" db="EMBL/GenBank/DDBJ databases">
        <title>The genomes of Aspergillus section Nigri reveals drivers in fungal speciation.</title>
        <authorList>
            <consortium name="DOE Joint Genome Institute"/>
            <person name="Vesth T.C."/>
            <person name="Nybo J."/>
            <person name="Theobald S."/>
            <person name="Brandl J."/>
            <person name="Frisvad J.C."/>
            <person name="Nielsen K.F."/>
            <person name="Lyhne E.K."/>
            <person name="Kogle M.E."/>
            <person name="Kuo A."/>
            <person name="Riley R."/>
            <person name="Clum A."/>
            <person name="Nolan M."/>
            <person name="Lipzen A."/>
            <person name="Salamov A."/>
            <person name="Henrissat B."/>
            <person name="Wiebenga A."/>
            <person name="De Vries R.P."/>
            <person name="Grigoriev I.V."/>
            <person name="Mortensen U.H."/>
            <person name="Andersen M.R."/>
            <person name="Baker S.E."/>
        </authorList>
    </citation>
    <scope>NUCLEOTIDE SEQUENCE [LARGE SCALE GENOMIC DNA]</scope>
    <source>
        <strain evidence="2 3">JOP 1030-1</strain>
    </source>
</reference>
<feature type="region of interest" description="Disordered" evidence="1">
    <location>
        <begin position="639"/>
        <end position="689"/>
    </location>
</feature>
<protein>
    <recommendedName>
        <fullName evidence="4">Serine-threonine rich protein</fullName>
    </recommendedName>
</protein>
<evidence type="ECO:0000313" key="2">
    <source>
        <dbReference type="EMBL" id="PYH47207.1"/>
    </source>
</evidence>
<dbReference type="STRING" id="1450539.A0A318ZK32"/>
<accession>A0A318ZK32</accession>
<feature type="compositionally biased region" description="Basic and acidic residues" evidence="1">
    <location>
        <begin position="371"/>
        <end position="386"/>
    </location>
</feature>
<gene>
    <name evidence="2" type="ORF">BP01DRAFT_228975</name>
</gene>
<proteinExistence type="predicted"/>
<feature type="compositionally biased region" description="Polar residues" evidence="1">
    <location>
        <begin position="507"/>
        <end position="518"/>
    </location>
</feature>
<dbReference type="RefSeq" id="XP_025433189.1">
    <property type="nucleotide sequence ID" value="XM_025571193.1"/>
</dbReference>
<sequence>MGYRTVSLHISVARRSRPLTGTYPLALLVLPSRLAKSSSQSRQIWGCSQNNHSNSSFYKKYIHEHQRLGGPRMRGKPPHRFRRLDTIFEYHQPWWYHPVESDQPCHKKKHLHRHPDPIADFWDTEGNRTRRMIDRVKREIEKDPYAALFGRRLEPLKTLERLDDTFTSICRSFFGRGHDSPGTADKPLRSENATATREDLLNTTKKSRRTKADNTSIPVVTTANKNVTRYEFDPVSGRMVARKVEKSDGSQRLQGGIEPAVPAASITSISETTGYLSPVHRQAAESEVQGSLPLEKLDEKLMTDLEPWLKVPDDKLQQIPPMADAGIAQTDGSDHSEPPGEASPNSLESASGPIERAASESPQLEGISESPVDKSSKSFLRHDAHQEVPQQQSYSEHRDSALEAGNIGVTDRLEVSNIEVNQSKDDPTELHAARREQEDDLESLSASKIRASYLKIDADLNARISEESNDSKGIVNTETSCADQNHETIILSKDHRPEAPVEVFSVTSDNLGSDSPKVSSEDADVSLPSASEEVQETAKPPSSPSSFPQNIPHQGTTAELYRVLAFDPISLSISEAETSSSYHVPDETAHPTEVLNRLNNPAKFLPYFEKLNNDGFEIVSGGGDVLVFRKARDPVGFVGKKSKTDVGDVTQLPSSSPNVLYQDEDHDFEPGQSKNPTGNTHASASQRNKSSRIVRKMLLGGVATAGTCYAIGVVTSYFRTGGEDGRGIDGFTAFESERRHLN</sequence>
<keyword evidence="3" id="KW-1185">Reference proteome</keyword>
<evidence type="ECO:0008006" key="4">
    <source>
        <dbReference type="Google" id="ProtNLM"/>
    </source>
</evidence>
<feature type="compositionally biased region" description="Polar residues" evidence="1">
    <location>
        <begin position="544"/>
        <end position="553"/>
    </location>
</feature>
<name>A0A318ZK32_9EURO</name>
<evidence type="ECO:0000256" key="1">
    <source>
        <dbReference type="SAM" id="MobiDB-lite"/>
    </source>
</evidence>
<feature type="compositionally biased region" description="Basic and acidic residues" evidence="1">
    <location>
        <begin position="422"/>
        <end position="437"/>
    </location>
</feature>
<feature type="region of interest" description="Disordered" evidence="1">
    <location>
        <begin position="325"/>
        <end position="442"/>
    </location>
</feature>